<evidence type="ECO:0000256" key="4">
    <source>
        <dbReference type="ARBA" id="ARBA00022544"/>
    </source>
</evidence>
<keyword evidence="6 8" id="KW-1133">Transmembrane helix</keyword>
<keyword evidence="5 8" id="KW-0812">Transmembrane</keyword>
<evidence type="ECO:0000256" key="3">
    <source>
        <dbReference type="ARBA" id="ARBA00022448"/>
    </source>
</evidence>
<name>A0A1V4IDU0_9CLOT</name>
<organism evidence="9 10">
    <name type="scientific">Clostridium oryzae</name>
    <dbReference type="NCBI Taxonomy" id="1450648"/>
    <lineage>
        <taxon>Bacteria</taxon>
        <taxon>Bacillati</taxon>
        <taxon>Bacillota</taxon>
        <taxon>Clostridia</taxon>
        <taxon>Eubacteriales</taxon>
        <taxon>Clostridiaceae</taxon>
        <taxon>Clostridium</taxon>
    </lineage>
</organism>
<feature type="transmembrane region" description="Helical" evidence="8">
    <location>
        <begin position="302"/>
        <end position="322"/>
    </location>
</feature>
<dbReference type="PANTHER" id="PTHR34975">
    <property type="entry name" value="SPORE GERMINATION PROTEIN A2"/>
    <property type="match status" value="1"/>
</dbReference>
<evidence type="ECO:0000256" key="6">
    <source>
        <dbReference type="ARBA" id="ARBA00022989"/>
    </source>
</evidence>
<feature type="transmembrane region" description="Helical" evidence="8">
    <location>
        <begin position="216"/>
        <end position="233"/>
    </location>
</feature>
<dbReference type="AlphaFoldDB" id="A0A1V4IDU0"/>
<dbReference type="GO" id="GO:0009847">
    <property type="term" value="P:spore germination"/>
    <property type="evidence" value="ECO:0007669"/>
    <property type="project" value="InterPro"/>
</dbReference>
<comment type="similarity">
    <text evidence="2">Belongs to the amino acid-polyamine-organocation (APC) superfamily. Spore germination protein (SGP) (TC 2.A.3.9) family.</text>
</comment>
<feature type="transmembrane region" description="Helical" evidence="8">
    <location>
        <begin position="39"/>
        <end position="60"/>
    </location>
</feature>
<dbReference type="Pfam" id="PF03845">
    <property type="entry name" value="Spore_permease"/>
    <property type="match status" value="1"/>
</dbReference>
<keyword evidence="3" id="KW-0813">Transport</keyword>
<dbReference type="NCBIfam" id="TIGR00912">
    <property type="entry name" value="2A0309"/>
    <property type="match status" value="1"/>
</dbReference>
<dbReference type="InterPro" id="IPR004761">
    <property type="entry name" value="Spore_GerAB"/>
</dbReference>
<dbReference type="Proteomes" id="UP000190080">
    <property type="component" value="Unassembled WGS sequence"/>
</dbReference>
<dbReference type="STRING" id="1450648.CLORY_37730"/>
<feature type="transmembrane region" description="Helical" evidence="8">
    <location>
        <begin position="80"/>
        <end position="99"/>
    </location>
</feature>
<feature type="transmembrane region" description="Helical" evidence="8">
    <location>
        <begin position="7"/>
        <end position="27"/>
    </location>
</feature>
<keyword evidence="7 8" id="KW-0472">Membrane</keyword>
<feature type="transmembrane region" description="Helical" evidence="8">
    <location>
        <begin position="111"/>
        <end position="133"/>
    </location>
</feature>
<protein>
    <submittedName>
        <fullName evidence="9">Spore germination protein B2</fullName>
    </submittedName>
</protein>
<keyword evidence="10" id="KW-1185">Reference proteome</keyword>
<evidence type="ECO:0000256" key="7">
    <source>
        <dbReference type="ARBA" id="ARBA00023136"/>
    </source>
</evidence>
<feature type="transmembrane region" description="Helical" evidence="8">
    <location>
        <begin position="182"/>
        <end position="204"/>
    </location>
</feature>
<dbReference type="EMBL" id="MZGV01000064">
    <property type="protein sequence ID" value="OPJ58096.1"/>
    <property type="molecule type" value="Genomic_DNA"/>
</dbReference>
<keyword evidence="4" id="KW-0309">Germination</keyword>
<feature type="transmembrane region" description="Helical" evidence="8">
    <location>
        <begin position="334"/>
        <end position="354"/>
    </location>
</feature>
<evidence type="ECO:0000256" key="1">
    <source>
        <dbReference type="ARBA" id="ARBA00004141"/>
    </source>
</evidence>
<evidence type="ECO:0000256" key="8">
    <source>
        <dbReference type="SAM" id="Phobius"/>
    </source>
</evidence>
<dbReference type="PANTHER" id="PTHR34975:SF2">
    <property type="entry name" value="SPORE GERMINATION PROTEIN A2"/>
    <property type="match status" value="1"/>
</dbReference>
<feature type="transmembrane region" description="Helical" evidence="8">
    <location>
        <begin position="268"/>
        <end position="290"/>
    </location>
</feature>
<feature type="transmembrane region" description="Helical" evidence="8">
    <location>
        <begin position="140"/>
        <end position="162"/>
    </location>
</feature>
<dbReference type="OrthoDB" id="1675410at2"/>
<evidence type="ECO:0000256" key="5">
    <source>
        <dbReference type="ARBA" id="ARBA00022692"/>
    </source>
</evidence>
<dbReference type="RefSeq" id="WP_079427383.1">
    <property type="nucleotide sequence ID" value="NZ_MZGV01000064.1"/>
</dbReference>
<accession>A0A1V4IDU0</accession>
<evidence type="ECO:0000313" key="10">
    <source>
        <dbReference type="Proteomes" id="UP000190080"/>
    </source>
</evidence>
<reference evidence="9 10" key="1">
    <citation type="submission" date="2017-03" db="EMBL/GenBank/DDBJ databases">
        <title>Genome sequence of Clostridium oryzae DSM 28571.</title>
        <authorList>
            <person name="Poehlein A."/>
            <person name="Daniel R."/>
        </authorList>
    </citation>
    <scope>NUCLEOTIDE SEQUENCE [LARGE SCALE GENOMIC DNA]</scope>
    <source>
        <strain evidence="9 10">DSM 28571</strain>
    </source>
</reference>
<evidence type="ECO:0000256" key="2">
    <source>
        <dbReference type="ARBA" id="ARBA00007998"/>
    </source>
</evidence>
<sequence length="366" mass="41462">MNLKKGIIPNIYLTFLFVQLFQASNLITSFITDVTKQDTWIVSIASWIITLGLLAIYLGINSKLPDKTIIEINDIAFGKYLGKIISVIYILFFWFVIPANVRYVADFFNTYLFPDTDVIVFAFLIMLMAIYALRKGIEGIVRIAAFLVVITFFVSIFLIIFTTRYIKFSNFLPLFQITFMEFIHGVNVIVCIPLGEIIVYLMIYPSIKEKKSIKKYSYLGFCIGGFYFLMIIVRNTLVLGNIASIQVIPTYQVARLVVVGNTITRSEILVAIMLFFGLFLKICIFFYAAVLGITQLFKLNSYKVPTFPVGIISGILSISMFASQADETYIGSSIYPVFILPVIVVIPIVTLVVLKVKNIQKHNSIE</sequence>
<proteinExistence type="inferred from homology"/>
<comment type="caution">
    <text evidence="9">The sequence shown here is derived from an EMBL/GenBank/DDBJ whole genome shotgun (WGS) entry which is preliminary data.</text>
</comment>
<dbReference type="GO" id="GO:0016020">
    <property type="term" value="C:membrane"/>
    <property type="evidence" value="ECO:0007669"/>
    <property type="project" value="UniProtKB-SubCell"/>
</dbReference>
<gene>
    <name evidence="9" type="primary">gerBB_2</name>
    <name evidence="9" type="ORF">CLORY_37730</name>
</gene>
<evidence type="ECO:0000313" key="9">
    <source>
        <dbReference type="EMBL" id="OPJ58096.1"/>
    </source>
</evidence>
<comment type="subcellular location">
    <subcellularLocation>
        <location evidence="1">Membrane</location>
        <topology evidence="1">Multi-pass membrane protein</topology>
    </subcellularLocation>
</comment>